<accession>A0A7W8JEK9</accession>
<comment type="caution">
    <text evidence="1">The sequence shown here is derived from an EMBL/GenBank/DDBJ whole genome shotgun (WGS) entry which is preliminary data.</text>
</comment>
<dbReference type="EMBL" id="JACHEQ010000007">
    <property type="protein sequence ID" value="MBB5355647.1"/>
    <property type="molecule type" value="Genomic_DNA"/>
</dbReference>
<keyword evidence="2" id="KW-1185">Reference proteome</keyword>
<proteinExistence type="predicted"/>
<dbReference type="AlphaFoldDB" id="A0A7W8JEK9"/>
<protein>
    <submittedName>
        <fullName evidence="1">Uncharacterized protein</fullName>
    </submittedName>
</protein>
<dbReference type="Proteomes" id="UP000583699">
    <property type="component" value="Unassembled WGS sequence"/>
</dbReference>
<organism evidence="1 2">
    <name type="scientific">Anoxybacillus mongoliensis</name>
    <dbReference type="NCBI Taxonomy" id="452565"/>
    <lineage>
        <taxon>Bacteria</taxon>
        <taxon>Bacillati</taxon>
        <taxon>Bacillota</taxon>
        <taxon>Bacilli</taxon>
        <taxon>Bacillales</taxon>
        <taxon>Anoxybacillaceae</taxon>
        <taxon>Anoxybacillus</taxon>
    </lineage>
</organism>
<reference evidence="1 2" key="1">
    <citation type="submission" date="2020-08" db="EMBL/GenBank/DDBJ databases">
        <title>Genomic Encyclopedia of Type Strains, Phase IV (KMG-IV): sequencing the most valuable type-strain genomes for metagenomic binning, comparative biology and taxonomic classification.</title>
        <authorList>
            <person name="Goeker M."/>
        </authorList>
    </citation>
    <scope>NUCLEOTIDE SEQUENCE [LARGE SCALE GENOMIC DNA]</scope>
    <source>
        <strain evidence="1 2">DSM 19169</strain>
    </source>
</reference>
<evidence type="ECO:0000313" key="1">
    <source>
        <dbReference type="EMBL" id="MBB5355647.1"/>
    </source>
</evidence>
<evidence type="ECO:0000313" key="2">
    <source>
        <dbReference type="Proteomes" id="UP000583699"/>
    </source>
</evidence>
<sequence>MKHIQVTDQKRLQQLSYTGVTEGKLQSIYIIRN</sequence>
<name>A0A7W8JEK9_9BACL</name>
<gene>
    <name evidence="1" type="ORF">HNR43_001622</name>
</gene>